<dbReference type="VEuPathDB" id="FungiDB:BO71DRAFT_21335"/>
<dbReference type="EMBL" id="KZ825915">
    <property type="protein sequence ID" value="PYH92511.1"/>
    <property type="molecule type" value="Genomic_DNA"/>
</dbReference>
<gene>
    <name evidence="1" type="ORF">BO71DRAFT_21335</name>
</gene>
<accession>A0A319D5R3</accession>
<dbReference type="AlphaFoldDB" id="A0A319D5R3"/>
<organism evidence="1 2">
    <name type="scientific">Aspergillus ellipticus CBS 707.79</name>
    <dbReference type="NCBI Taxonomy" id="1448320"/>
    <lineage>
        <taxon>Eukaryota</taxon>
        <taxon>Fungi</taxon>
        <taxon>Dikarya</taxon>
        <taxon>Ascomycota</taxon>
        <taxon>Pezizomycotina</taxon>
        <taxon>Eurotiomycetes</taxon>
        <taxon>Eurotiomycetidae</taxon>
        <taxon>Eurotiales</taxon>
        <taxon>Aspergillaceae</taxon>
        <taxon>Aspergillus</taxon>
        <taxon>Aspergillus subgen. Circumdati</taxon>
    </lineage>
</organism>
<reference evidence="1 2" key="1">
    <citation type="submission" date="2018-02" db="EMBL/GenBank/DDBJ databases">
        <title>The genomes of Aspergillus section Nigri reveals drivers in fungal speciation.</title>
        <authorList>
            <consortium name="DOE Joint Genome Institute"/>
            <person name="Vesth T.C."/>
            <person name="Nybo J."/>
            <person name="Theobald S."/>
            <person name="Brandl J."/>
            <person name="Frisvad J.C."/>
            <person name="Nielsen K.F."/>
            <person name="Lyhne E.K."/>
            <person name="Kogle M.E."/>
            <person name="Kuo A."/>
            <person name="Riley R."/>
            <person name="Clum A."/>
            <person name="Nolan M."/>
            <person name="Lipzen A."/>
            <person name="Salamov A."/>
            <person name="Henrissat B."/>
            <person name="Wiebenga A."/>
            <person name="De vries R.P."/>
            <person name="Grigoriev I.V."/>
            <person name="Mortensen U.H."/>
            <person name="Andersen M.R."/>
            <person name="Baker S.E."/>
        </authorList>
    </citation>
    <scope>NUCLEOTIDE SEQUENCE [LARGE SCALE GENOMIC DNA]</scope>
    <source>
        <strain evidence="1 2">CBS 707.79</strain>
    </source>
</reference>
<sequence>MGSGWGSNPGSNPPERRGYEMGLDRKPVWFLLESSSTGLALPAPPMPMPMPIPYRKLHIIDRVETAVWDAVSPPFGLSSRFARSTGRACPVTSTPTRADITMFRSGQRANRQCLARLSVGEKAPSLAVLQLGALLLRMASDCMANTMGRTSRYERDCICHRTLNRGGPSEDILHG</sequence>
<keyword evidence="2" id="KW-1185">Reference proteome</keyword>
<name>A0A319D5R3_9EURO</name>
<proteinExistence type="predicted"/>
<evidence type="ECO:0000313" key="2">
    <source>
        <dbReference type="Proteomes" id="UP000247810"/>
    </source>
</evidence>
<dbReference type="Proteomes" id="UP000247810">
    <property type="component" value="Unassembled WGS sequence"/>
</dbReference>
<evidence type="ECO:0000313" key="1">
    <source>
        <dbReference type="EMBL" id="PYH92511.1"/>
    </source>
</evidence>
<protein>
    <submittedName>
        <fullName evidence="1">Uncharacterized protein</fullName>
    </submittedName>
</protein>